<dbReference type="Pfam" id="PF00339">
    <property type="entry name" value="Arrestin_N"/>
    <property type="match status" value="1"/>
</dbReference>
<dbReference type="GO" id="GO:0031625">
    <property type="term" value="F:ubiquitin protein ligase binding"/>
    <property type="evidence" value="ECO:0007669"/>
    <property type="project" value="TreeGrafter"/>
</dbReference>
<keyword evidence="6" id="KW-1185">Reference proteome</keyword>
<feature type="region of interest" description="Disordered" evidence="3">
    <location>
        <begin position="178"/>
        <end position="200"/>
    </location>
</feature>
<evidence type="ECO:0000256" key="2">
    <source>
        <dbReference type="ARBA" id="ARBA00040066"/>
    </source>
</evidence>
<dbReference type="Proteomes" id="UP000094112">
    <property type="component" value="Unassembled WGS sequence"/>
</dbReference>
<dbReference type="EMBL" id="KV454215">
    <property type="protein sequence ID" value="ODQ56909.1"/>
    <property type="molecule type" value="Genomic_DNA"/>
</dbReference>
<organism evidence="5 6">
    <name type="scientific">Wickerhamomyces anomalus (strain ATCC 58044 / CBS 1984 / NCYC 433 / NRRL Y-366-8)</name>
    <name type="common">Yeast</name>
    <name type="synonym">Hansenula anomala</name>
    <dbReference type="NCBI Taxonomy" id="683960"/>
    <lineage>
        <taxon>Eukaryota</taxon>
        <taxon>Fungi</taxon>
        <taxon>Dikarya</taxon>
        <taxon>Ascomycota</taxon>
        <taxon>Saccharomycotina</taxon>
        <taxon>Saccharomycetes</taxon>
        <taxon>Phaffomycetales</taxon>
        <taxon>Wickerhamomycetaceae</taxon>
        <taxon>Wickerhamomyces</taxon>
    </lineage>
</organism>
<feature type="compositionally biased region" description="Low complexity" evidence="3">
    <location>
        <begin position="178"/>
        <end position="198"/>
    </location>
</feature>
<dbReference type="SMART" id="SM01017">
    <property type="entry name" value="Arrestin_C"/>
    <property type="match status" value="1"/>
</dbReference>
<dbReference type="PANTHER" id="PTHR11188:SF161">
    <property type="entry name" value="PH-RESPONSE REGULATOR PROTEIN PALF_RIM8"/>
    <property type="match status" value="1"/>
</dbReference>
<comment type="similarity">
    <text evidence="1">Belongs to the arrestin family. PalF/RIM8 subfamily.</text>
</comment>
<dbReference type="InterPro" id="IPR011021">
    <property type="entry name" value="Arrestin-like_N"/>
</dbReference>
<dbReference type="SUPFAM" id="SSF81296">
    <property type="entry name" value="E set domains"/>
    <property type="match status" value="1"/>
</dbReference>
<evidence type="ECO:0000256" key="1">
    <source>
        <dbReference type="ARBA" id="ARBA00037950"/>
    </source>
</evidence>
<gene>
    <name evidence="5" type="ORF">WICANDRAFT_36918</name>
</gene>
<dbReference type="InterPro" id="IPR011022">
    <property type="entry name" value="Arrestin_C-like"/>
</dbReference>
<feature type="non-terminal residue" evidence="5">
    <location>
        <position position="472"/>
    </location>
</feature>
<dbReference type="InterPro" id="IPR050357">
    <property type="entry name" value="Arrestin_domain-protein"/>
</dbReference>
<sequence length="472" mass="52395">MRRAVQRFLPSRSQVQGSTNSIRKSLKFDSINLIQDFYIDLDEPHKVFRPGESIKGTIVLDLKKNIADINITMTLIGFIKIKQTNNTTTVRSKPNLLFQHTTVIYGEDSNKENCQDHQETESDLDDEQTLSLSGLSKGEHRFPFSIKLPRKNIYTSITFEKGSISYSLRASINHNQASPLSSIASSPASLQSQSPGSLIPNPKNSIQHCDKNLQIIVPINVAKIPKPSTKVAILKPSDKKLKKTVSSTSTVNSNVTQFTVASDNSMDSMNNQSSQNNQALQNGAPPEVRLFVDITESGFLRGEMIPLKIKLHHYKPIQSSSGIIATLIRICRVDNGPEAPIQSFRKDLAQTIAPLYIDPESLTSEISTSLKVPVDAFPTIVGSDLVTFQYYIEVLANISSKNLISSNGSSQGSKSSKNKFSHSLVFNTETPQEREMLRSEQGVLNVDKLKRIKNFLGLNTEIIVGTERNHKR</sequence>
<dbReference type="GO" id="GO:0030674">
    <property type="term" value="F:protein-macromolecule adaptor activity"/>
    <property type="evidence" value="ECO:0007669"/>
    <property type="project" value="TreeGrafter"/>
</dbReference>
<dbReference type="STRING" id="683960.A0A1E3NUQ2"/>
<dbReference type="InterPro" id="IPR014752">
    <property type="entry name" value="Arrestin-like_C"/>
</dbReference>
<evidence type="ECO:0000259" key="4">
    <source>
        <dbReference type="SMART" id="SM01017"/>
    </source>
</evidence>
<dbReference type="InterPro" id="IPR014756">
    <property type="entry name" value="Ig_E-set"/>
</dbReference>
<proteinExistence type="inferred from homology"/>
<dbReference type="GeneID" id="30199733"/>
<dbReference type="Pfam" id="PF02752">
    <property type="entry name" value="Arrestin_C"/>
    <property type="match status" value="1"/>
</dbReference>
<evidence type="ECO:0000313" key="5">
    <source>
        <dbReference type="EMBL" id="ODQ56909.1"/>
    </source>
</evidence>
<evidence type="ECO:0000313" key="6">
    <source>
        <dbReference type="Proteomes" id="UP000094112"/>
    </source>
</evidence>
<dbReference type="PANTHER" id="PTHR11188">
    <property type="entry name" value="ARRESTIN DOMAIN CONTAINING PROTEIN"/>
    <property type="match status" value="1"/>
</dbReference>
<dbReference type="OrthoDB" id="7785529at2759"/>
<dbReference type="RefSeq" id="XP_019036116.1">
    <property type="nucleotide sequence ID" value="XM_019182487.1"/>
</dbReference>
<name>A0A1E3NUQ2_WICAA</name>
<dbReference type="Gene3D" id="2.60.40.640">
    <property type="match status" value="1"/>
</dbReference>
<feature type="region of interest" description="Disordered" evidence="3">
    <location>
        <begin position="108"/>
        <end position="127"/>
    </location>
</feature>
<dbReference type="GO" id="GO:0070086">
    <property type="term" value="P:ubiquitin-dependent endocytosis"/>
    <property type="evidence" value="ECO:0007669"/>
    <property type="project" value="TreeGrafter"/>
</dbReference>
<feature type="domain" description="Arrestin C-terminal-like" evidence="4">
    <location>
        <begin position="284"/>
        <end position="418"/>
    </location>
</feature>
<protein>
    <recommendedName>
        <fullName evidence="2">pH-response regulator protein palF/RIM8</fullName>
    </recommendedName>
</protein>
<reference evidence="5 6" key="1">
    <citation type="journal article" date="2016" name="Proc. Natl. Acad. Sci. U.S.A.">
        <title>Comparative genomics of biotechnologically important yeasts.</title>
        <authorList>
            <person name="Riley R."/>
            <person name="Haridas S."/>
            <person name="Wolfe K.H."/>
            <person name="Lopes M.R."/>
            <person name="Hittinger C.T."/>
            <person name="Goeker M."/>
            <person name="Salamov A.A."/>
            <person name="Wisecaver J.H."/>
            <person name="Long T.M."/>
            <person name="Calvey C.H."/>
            <person name="Aerts A.L."/>
            <person name="Barry K.W."/>
            <person name="Choi C."/>
            <person name="Clum A."/>
            <person name="Coughlan A.Y."/>
            <person name="Deshpande S."/>
            <person name="Douglass A.P."/>
            <person name="Hanson S.J."/>
            <person name="Klenk H.-P."/>
            <person name="LaButti K.M."/>
            <person name="Lapidus A."/>
            <person name="Lindquist E.A."/>
            <person name="Lipzen A.M."/>
            <person name="Meier-Kolthoff J.P."/>
            <person name="Ohm R.A."/>
            <person name="Otillar R.P."/>
            <person name="Pangilinan J.L."/>
            <person name="Peng Y."/>
            <person name="Rokas A."/>
            <person name="Rosa C.A."/>
            <person name="Scheuner C."/>
            <person name="Sibirny A.A."/>
            <person name="Slot J.C."/>
            <person name="Stielow J.B."/>
            <person name="Sun H."/>
            <person name="Kurtzman C.P."/>
            <person name="Blackwell M."/>
            <person name="Grigoriev I.V."/>
            <person name="Jeffries T.W."/>
        </authorList>
    </citation>
    <scope>NUCLEOTIDE SEQUENCE [LARGE SCALE GENOMIC DNA]</scope>
    <source>
        <strain evidence="6">ATCC 58044 / CBS 1984 / NCYC 433 / NRRL Y-366-8</strain>
    </source>
</reference>
<dbReference type="AlphaFoldDB" id="A0A1E3NUQ2"/>
<accession>A0A1E3NUQ2</accession>
<feature type="compositionally biased region" description="Basic and acidic residues" evidence="3">
    <location>
        <begin position="108"/>
        <end position="120"/>
    </location>
</feature>
<evidence type="ECO:0000256" key="3">
    <source>
        <dbReference type="SAM" id="MobiDB-lite"/>
    </source>
</evidence>
<dbReference type="GO" id="GO:0005886">
    <property type="term" value="C:plasma membrane"/>
    <property type="evidence" value="ECO:0007669"/>
    <property type="project" value="TreeGrafter"/>
</dbReference>
<dbReference type="GO" id="GO:0005829">
    <property type="term" value="C:cytosol"/>
    <property type="evidence" value="ECO:0007669"/>
    <property type="project" value="TreeGrafter"/>
</dbReference>